<keyword evidence="5" id="KW-1185">Reference proteome</keyword>
<keyword evidence="2" id="KW-0560">Oxidoreductase</keyword>
<dbReference type="InterPro" id="IPR050608">
    <property type="entry name" value="NmrA-type/Isoflavone_red_sf"/>
</dbReference>
<organism evidence="4 5">
    <name type="scientific">Aristolochia fimbriata</name>
    <name type="common">White veined hardy Dutchman's pipe vine</name>
    <dbReference type="NCBI Taxonomy" id="158543"/>
    <lineage>
        <taxon>Eukaryota</taxon>
        <taxon>Viridiplantae</taxon>
        <taxon>Streptophyta</taxon>
        <taxon>Embryophyta</taxon>
        <taxon>Tracheophyta</taxon>
        <taxon>Spermatophyta</taxon>
        <taxon>Magnoliopsida</taxon>
        <taxon>Magnoliidae</taxon>
        <taxon>Piperales</taxon>
        <taxon>Aristolochiaceae</taxon>
        <taxon>Aristolochia</taxon>
    </lineage>
</organism>
<dbReference type="InterPro" id="IPR008030">
    <property type="entry name" value="NmrA-like"/>
</dbReference>
<dbReference type="Proteomes" id="UP000825729">
    <property type="component" value="Unassembled WGS sequence"/>
</dbReference>
<evidence type="ECO:0000313" key="5">
    <source>
        <dbReference type="Proteomes" id="UP000825729"/>
    </source>
</evidence>
<dbReference type="AlphaFoldDB" id="A0AAV7E5K2"/>
<evidence type="ECO:0000256" key="2">
    <source>
        <dbReference type="ARBA" id="ARBA00023002"/>
    </source>
</evidence>
<accession>A0AAV7E5K2</accession>
<comment type="caution">
    <text evidence="4">The sequence shown here is derived from an EMBL/GenBank/DDBJ whole genome shotgun (WGS) entry which is preliminary data.</text>
</comment>
<sequence length="355" mass="40119">MKPCPSGRINHQLRAVLSSKEEKEETHFFWYSRKMREEETAMAAAKSKILIFGATGYLGKYMVKASRALGHPTSVYVRPITPSKAELVHEFESMEVEVFQGHLDEHEKLVSVIKQVDVVISALAVPQHLDQLKIIDAIKEASNIKRFVPSEYGNEVDRIHALPPFERLLENKRKVRRATEAAGIPYTFVSANSFSAYFVDFILHPHEKKEEVTIFGDGKAKAVLNYEEDVAAYTVMAANDPRTLNRLIIYRPPGNIVTQLDLVSSWEKKTGRTLNKTHIPEEEIIKLSETLPHPDNIPLAVIHNIFVKGDQMSFDLGEDDLEASALYPDYDYTSVDRLLDICTVKPPQTKLAAFA</sequence>
<dbReference type="CDD" id="cd05259">
    <property type="entry name" value="PCBER_SDR_a"/>
    <property type="match status" value="1"/>
</dbReference>
<dbReference type="InterPro" id="IPR036291">
    <property type="entry name" value="NAD(P)-bd_dom_sf"/>
</dbReference>
<protein>
    <recommendedName>
        <fullName evidence="3">NmrA-like domain-containing protein</fullName>
    </recommendedName>
</protein>
<dbReference type="InterPro" id="IPR045312">
    <property type="entry name" value="PCBER-like"/>
</dbReference>
<dbReference type="EMBL" id="JAINDJ010000006">
    <property type="protein sequence ID" value="KAG9444083.1"/>
    <property type="molecule type" value="Genomic_DNA"/>
</dbReference>
<evidence type="ECO:0000256" key="1">
    <source>
        <dbReference type="ARBA" id="ARBA00022857"/>
    </source>
</evidence>
<dbReference type="GO" id="GO:0016491">
    <property type="term" value="F:oxidoreductase activity"/>
    <property type="evidence" value="ECO:0007669"/>
    <property type="project" value="UniProtKB-KW"/>
</dbReference>
<reference evidence="4 5" key="1">
    <citation type="submission" date="2021-07" db="EMBL/GenBank/DDBJ databases">
        <title>The Aristolochia fimbriata genome: insights into angiosperm evolution, floral development and chemical biosynthesis.</title>
        <authorList>
            <person name="Jiao Y."/>
        </authorList>
    </citation>
    <scope>NUCLEOTIDE SEQUENCE [LARGE SCALE GENOMIC DNA]</scope>
    <source>
        <strain evidence="4">IBCAS-2021</strain>
        <tissue evidence="4">Leaf</tissue>
    </source>
</reference>
<feature type="domain" description="NmrA-like" evidence="3">
    <location>
        <begin position="46"/>
        <end position="336"/>
    </location>
</feature>
<dbReference type="PANTHER" id="PTHR43349:SF43">
    <property type="entry name" value="ISOEUGENOL SYNTHASE 1-LIKE"/>
    <property type="match status" value="1"/>
</dbReference>
<keyword evidence="1" id="KW-0521">NADP</keyword>
<dbReference type="PANTHER" id="PTHR43349">
    <property type="entry name" value="PINORESINOL REDUCTASE-RELATED"/>
    <property type="match status" value="1"/>
</dbReference>
<gene>
    <name evidence="4" type="ORF">H6P81_015423</name>
</gene>
<dbReference type="Gene3D" id="3.90.25.10">
    <property type="entry name" value="UDP-galactose 4-epimerase, domain 1"/>
    <property type="match status" value="1"/>
</dbReference>
<name>A0AAV7E5K2_ARIFI</name>
<dbReference type="Gene3D" id="3.40.50.720">
    <property type="entry name" value="NAD(P)-binding Rossmann-like Domain"/>
    <property type="match status" value="1"/>
</dbReference>
<evidence type="ECO:0000313" key="4">
    <source>
        <dbReference type="EMBL" id="KAG9444083.1"/>
    </source>
</evidence>
<proteinExistence type="predicted"/>
<dbReference type="SUPFAM" id="SSF51735">
    <property type="entry name" value="NAD(P)-binding Rossmann-fold domains"/>
    <property type="match status" value="1"/>
</dbReference>
<evidence type="ECO:0000259" key="3">
    <source>
        <dbReference type="Pfam" id="PF05368"/>
    </source>
</evidence>
<dbReference type="Pfam" id="PF05368">
    <property type="entry name" value="NmrA"/>
    <property type="match status" value="1"/>
</dbReference>